<evidence type="ECO:0000259" key="2">
    <source>
        <dbReference type="Pfam" id="PF00078"/>
    </source>
</evidence>
<keyword evidence="3" id="KW-0548">Nucleotidyltransferase</keyword>
<keyword evidence="4" id="KW-1185">Reference proteome</keyword>
<gene>
    <name evidence="3" type="ORF">llap_71</name>
</gene>
<evidence type="ECO:0000256" key="1">
    <source>
        <dbReference type="SAM" id="MobiDB-lite"/>
    </source>
</evidence>
<accession>A0A2I0UUG0</accession>
<dbReference type="GO" id="GO:0003964">
    <property type="term" value="F:RNA-directed DNA polymerase activity"/>
    <property type="evidence" value="ECO:0007669"/>
    <property type="project" value="UniProtKB-KW"/>
</dbReference>
<feature type="region of interest" description="Disordered" evidence="1">
    <location>
        <begin position="1"/>
        <end position="28"/>
    </location>
</feature>
<reference evidence="4" key="2">
    <citation type="submission" date="2017-12" db="EMBL/GenBank/DDBJ databases">
        <title>Genome sequence of the Bar-tailed Godwit (Limosa lapponica baueri).</title>
        <authorList>
            <person name="Lima N.C.B."/>
            <person name="Parody-Merino A.M."/>
            <person name="Battley P.F."/>
            <person name="Fidler A.E."/>
            <person name="Prosdocimi F."/>
        </authorList>
    </citation>
    <scope>NUCLEOTIDE SEQUENCE [LARGE SCALE GENOMIC DNA]</scope>
</reference>
<evidence type="ECO:0000313" key="4">
    <source>
        <dbReference type="Proteomes" id="UP000233556"/>
    </source>
</evidence>
<dbReference type="PANTHER" id="PTHR33332">
    <property type="entry name" value="REVERSE TRANSCRIPTASE DOMAIN-CONTAINING PROTEIN"/>
    <property type="match status" value="1"/>
</dbReference>
<dbReference type="InterPro" id="IPR000477">
    <property type="entry name" value="RT_dom"/>
</dbReference>
<keyword evidence="3" id="KW-0695">RNA-directed DNA polymerase</keyword>
<dbReference type="Proteomes" id="UP000233556">
    <property type="component" value="Unassembled WGS sequence"/>
</dbReference>
<sequence>MEVHDGADIHLQPMEDPTPVEVDEREGGCDPMESWQNLWRKKPTLEQWLGQQDKNFLTIAKYPRSIDLLFPVISELLFGRHTSKSMQIVPDKLGAFYDGVTALVDKGRTTDMIYVDFCKAFDTVPHDILASKWERHGFGVWTAWWKRNWLDGHNQRVVVNDSMSKWKTVTSGIPQGLVLGLVLFNIFVGHMVSGIECALSKFVNDIKLCGNVDALEGRDAIQRDLDRLERWAHENLMNFMGRSRGGPSRQS</sequence>
<proteinExistence type="predicted"/>
<feature type="domain" description="Reverse transcriptase" evidence="2">
    <location>
        <begin position="89"/>
        <end position="235"/>
    </location>
</feature>
<organism evidence="3 4">
    <name type="scientific">Limosa lapponica baueri</name>
    <dbReference type="NCBI Taxonomy" id="1758121"/>
    <lineage>
        <taxon>Eukaryota</taxon>
        <taxon>Metazoa</taxon>
        <taxon>Chordata</taxon>
        <taxon>Craniata</taxon>
        <taxon>Vertebrata</taxon>
        <taxon>Euteleostomi</taxon>
        <taxon>Archelosauria</taxon>
        <taxon>Archosauria</taxon>
        <taxon>Dinosauria</taxon>
        <taxon>Saurischia</taxon>
        <taxon>Theropoda</taxon>
        <taxon>Coelurosauria</taxon>
        <taxon>Aves</taxon>
        <taxon>Neognathae</taxon>
        <taxon>Neoaves</taxon>
        <taxon>Charadriiformes</taxon>
        <taxon>Scolopacidae</taxon>
        <taxon>Limosa</taxon>
    </lineage>
</organism>
<name>A0A2I0UUG0_LIMLA</name>
<dbReference type="OrthoDB" id="410381at2759"/>
<dbReference type="EMBL" id="KZ505635">
    <property type="protein sequence ID" value="PKU49687.1"/>
    <property type="molecule type" value="Genomic_DNA"/>
</dbReference>
<reference evidence="4" key="1">
    <citation type="submission" date="2017-11" db="EMBL/GenBank/DDBJ databases">
        <authorList>
            <person name="Lima N.C."/>
            <person name="Parody-Merino A.M."/>
            <person name="Battley P.F."/>
            <person name="Fidler A.E."/>
            <person name="Prosdocimi F."/>
        </authorList>
    </citation>
    <scope>NUCLEOTIDE SEQUENCE [LARGE SCALE GENOMIC DNA]</scope>
</reference>
<evidence type="ECO:0000313" key="3">
    <source>
        <dbReference type="EMBL" id="PKU49687.1"/>
    </source>
</evidence>
<dbReference type="AlphaFoldDB" id="A0A2I0UUG0"/>
<dbReference type="Pfam" id="PF00078">
    <property type="entry name" value="RVT_1"/>
    <property type="match status" value="1"/>
</dbReference>
<protein>
    <submittedName>
        <fullName evidence="3">Rna-directed dna polymerase from mobile element jockey-like</fullName>
    </submittedName>
</protein>
<keyword evidence="3" id="KW-0808">Transferase</keyword>